<evidence type="ECO:0000256" key="5">
    <source>
        <dbReference type="ARBA" id="ARBA00023295"/>
    </source>
</evidence>
<evidence type="ECO:0000256" key="8">
    <source>
        <dbReference type="RuleBase" id="RU361187"/>
    </source>
</evidence>
<sequence>MIVPIKRTLITIGLMLAVTLPAFSLSGNPVLPGFHADPEILYSNKTKKYYIYSTTDGQPGWGGWYFTVFSSVDLKDWRDEGIMLDLKSDQVPWADGNAWAPCIEEKLIGGEYKYFFYYSGHPKAGGGKQIGVATSDSPTGPFVDLGRPIVTDSPTGNGQQIDVDVFTDPVSGKSYLYWGNGYMAGAELNEDMVSIKKETVTVMTPVGGTLQDYAYREAAYVFYRNGLYYFMWSVDDTGSPNYHVAYGTSTSPLGPIKVADNPVVLIQNPEKEIYGPAHNAVLQIPGTDKWYIVYHRINKNYLKSDPGVHREVCIDRMEFNEDGSIKQVIPTL</sequence>
<dbReference type="GO" id="GO:0004553">
    <property type="term" value="F:hydrolase activity, hydrolyzing O-glycosyl compounds"/>
    <property type="evidence" value="ECO:0007669"/>
    <property type="project" value="InterPro"/>
</dbReference>
<evidence type="ECO:0000313" key="12">
    <source>
        <dbReference type="Proteomes" id="UP000183670"/>
    </source>
</evidence>
<organism evidence="10 11">
    <name type="scientific">Bacteroides ovatus</name>
    <dbReference type="NCBI Taxonomy" id="28116"/>
    <lineage>
        <taxon>Bacteria</taxon>
        <taxon>Pseudomonadati</taxon>
        <taxon>Bacteroidota</taxon>
        <taxon>Bacteroidia</taxon>
        <taxon>Bacteroidales</taxon>
        <taxon>Bacteroidaceae</taxon>
        <taxon>Bacteroides</taxon>
    </lineage>
</organism>
<keyword evidence="5 8" id="KW-0326">Glycosidase</keyword>
<evidence type="ECO:0000256" key="7">
    <source>
        <dbReference type="PIRSR" id="PIRSR606710-2"/>
    </source>
</evidence>
<evidence type="ECO:0000256" key="2">
    <source>
        <dbReference type="ARBA" id="ARBA00022651"/>
    </source>
</evidence>
<dbReference type="EMBL" id="FMYE01000002">
    <property type="protein sequence ID" value="SDB75454.1"/>
    <property type="molecule type" value="Genomic_DNA"/>
</dbReference>
<keyword evidence="4" id="KW-0119">Carbohydrate metabolism</keyword>
<dbReference type="SUPFAM" id="SSF75005">
    <property type="entry name" value="Arabinanase/levansucrase/invertase"/>
    <property type="match status" value="1"/>
</dbReference>
<name>A0A1G8GMM8_BACOV</name>
<dbReference type="EMBL" id="FNDO01000019">
    <property type="protein sequence ID" value="SDH95560.1"/>
    <property type="molecule type" value="Genomic_DNA"/>
</dbReference>
<keyword evidence="3 8" id="KW-0378">Hydrolase</keyword>
<dbReference type="PANTHER" id="PTHR43772">
    <property type="entry name" value="ENDO-1,4-BETA-XYLANASE"/>
    <property type="match status" value="1"/>
</dbReference>
<proteinExistence type="inferred from homology"/>
<dbReference type="Proteomes" id="UP000183670">
    <property type="component" value="Unassembled WGS sequence"/>
</dbReference>
<feature type="active site" description="Proton acceptor" evidence="6">
    <location>
        <position position="37"/>
    </location>
</feature>
<dbReference type="InterPro" id="IPR023296">
    <property type="entry name" value="Glyco_hydro_beta-prop_sf"/>
</dbReference>
<feature type="active site" description="Proton donor" evidence="6">
    <location>
        <position position="217"/>
    </location>
</feature>
<dbReference type="RefSeq" id="WP_074556560.1">
    <property type="nucleotide sequence ID" value="NZ_FMYE01000002.1"/>
</dbReference>
<keyword evidence="2" id="KW-0858">Xylan degradation</keyword>
<evidence type="ECO:0000256" key="6">
    <source>
        <dbReference type="PIRSR" id="PIRSR606710-1"/>
    </source>
</evidence>
<evidence type="ECO:0000256" key="1">
    <source>
        <dbReference type="ARBA" id="ARBA00009865"/>
    </source>
</evidence>
<dbReference type="InterPro" id="IPR006710">
    <property type="entry name" value="Glyco_hydro_43"/>
</dbReference>
<evidence type="ECO:0000256" key="3">
    <source>
        <dbReference type="ARBA" id="ARBA00022801"/>
    </source>
</evidence>
<dbReference type="Gene3D" id="2.115.10.20">
    <property type="entry name" value="Glycosyl hydrolase domain, family 43"/>
    <property type="match status" value="1"/>
</dbReference>
<dbReference type="Proteomes" id="UP000181870">
    <property type="component" value="Unassembled WGS sequence"/>
</dbReference>
<dbReference type="AlphaFoldDB" id="A0A1G8GMM8"/>
<reference evidence="11 12" key="1">
    <citation type="submission" date="2016-10" db="EMBL/GenBank/DDBJ databases">
        <authorList>
            <person name="de Groot N.N."/>
        </authorList>
    </citation>
    <scope>NUCLEOTIDE SEQUENCE [LARGE SCALE GENOMIC DNA]</scope>
    <source>
        <strain evidence="9 12">NLAE-zl-C500</strain>
        <strain evidence="10 11">NLAE-zl-C57</strain>
    </source>
</reference>
<comment type="similarity">
    <text evidence="1 8">Belongs to the glycosyl hydrolase 43 family.</text>
</comment>
<gene>
    <name evidence="9" type="ORF">SAMN05192581_100278</name>
    <name evidence="10" type="ORF">SAMN05192582_101911</name>
</gene>
<dbReference type="PANTHER" id="PTHR43772:SF2">
    <property type="entry name" value="PUTATIVE (AFU_ORTHOLOGUE AFUA_2G04480)-RELATED"/>
    <property type="match status" value="1"/>
</dbReference>
<dbReference type="InterPro" id="IPR052176">
    <property type="entry name" value="Glycosyl_Hydrlase_43_Enz"/>
</dbReference>
<dbReference type="Pfam" id="PF04616">
    <property type="entry name" value="Glyco_hydro_43"/>
    <property type="match status" value="1"/>
</dbReference>
<dbReference type="CDD" id="cd18828">
    <property type="entry name" value="GH43_BT3675-like"/>
    <property type="match status" value="1"/>
</dbReference>
<protein>
    <submittedName>
        <fullName evidence="10">Glycosyl hydrolases family 43</fullName>
    </submittedName>
</protein>
<evidence type="ECO:0000313" key="11">
    <source>
        <dbReference type="Proteomes" id="UP000181870"/>
    </source>
</evidence>
<evidence type="ECO:0000313" key="10">
    <source>
        <dbReference type="EMBL" id="SDH95560.1"/>
    </source>
</evidence>
<feature type="site" description="Important for catalytic activity, responsible for pKa modulation of the active site Glu and correct orientation of both the proton donor and substrate" evidence="7">
    <location>
        <position position="162"/>
    </location>
</feature>
<evidence type="ECO:0000313" key="9">
    <source>
        <dbReference type="EMBL" id="SDB75454.1"/>
    </source>
</evidence>
<dbReference type="GO" id="GO:0045493">
    <property type="term" value="P:xylan catabolic process"/>
    <property type="evidence" value="ECO:0007669"/>
    <property type="project" value="UniProtKB-KW"/>
</dbReference>
<keyword evidence="2" id="KW-0624">Polysaccharide degradation</keyword>
<accession>A0A1G8GMM8</accession>
<evidence type="ECO:0000256" key="4">
    <source>
        <dbReference type="ARBA" id="ARBA00023277"/>
    </source>
</evidence>